<evidence type="ECO:0000256" key="5">
    <source>
        <dbReference type="ARBA" id="ARBA00022989"/>
    </source>
</evidence>
<dbReference type="Gene3D" id="1.20.1510.10">
    <property type="entry name" value="Cation efflux protein transmembrane domain"/>
    <property type="match status" value="1"/>
</dbReference>
<feature type="transmembrane region" description="Helical" evidence="7">
    <location>
        <begin position="21"/>
        <end position="43"/>
    </location>
</feature>
<dbReference type="Pfam" id="PF01545">
    <property type="entry name" value="Cation_efflux"/>
    <property type="match status" value="1"/>
</dbReference>
<dbReference type="InterPro" id="IPR027470">
    <property type="entry name" value="Cation_efflux_CTD"/>
</dbReference>
<dbReference type="Gene3D" id="3.30.70.1350">
    <property type="entry name" value="Cation efflux protein, cytoplasmic domain"/>
    <property type="match status" value="1"/>
</dbReference>
<protein>
    <submittedName>
        <fullName evidence="10">Ferrous-iron efflux pump FieF</fullName>
    </submittedName>
</protein>
<evidence type="ECO:0000256" key="4">
    <source>
        <dbReference type="ARBA" id="ARBA00022692"/>
    </source>
</evidence>
<evidence type="ECO:0000259" key="8">
    <source>
        <dbReference type="Pfam" id="PF01545"/>
    </source>
</evidence>
<organism evidence="10">
    <name type="scientific">invertebrate metagenome</name>
    <dbReference type="NCBI Taxonomy" id="1711999"/>
    <lineage>
        <taxon>unclassified sequences</taxon>
        <taxon>metagenomes</taxon>
        <taxon>organismal metagenomes</taxon>
    </lineage>
</organism>
<evidence type="ECO:0000259" key="9">
    <source>
        <dbReference type="Pfam" id="PF16916"/>
    </source>
</evidence>
<feature type="transmembrane region" description="Helical" evidence="7">
    <location>
        <begin position="91"/>
        <end position="111"/>
    </location>
</feature>
<dbReference type="GO" id="GO:0015341">
    <property type="term" value="F:zinc efflux antiporter activity"/>
    <property type="evidence" value="ECO:0007669"/>
    <property type="project" value="TreeGrafter"/>
</dbReference>
<keyword evidence="3" id="KW-1003">Cell membrane</keyword>
<proteinExistence type="predicted"/>
<dbReference type="InterPro" id="IPR058533">
    <property type="entry name" value="Cation_efflux_TM"/>
</dbReference>
<keyword evidence="2" id="KW-0813">Transport</keyword>
<evidence type="ECO:0000256" key="3">
    <source>
        <dbReference type="ARBA" id="ARBA00022475"/>
    </source>
</evidence>
<feature type="transmembrane region" description="Helical" evidence="7">
    <location>
        <begin position="191"/>
        <end position="212"/>
    </location>
</feature>
<dbReference type="GO" id="GO:0015086">
    <property type="term" value="F:cadmium ion transmembrane transporter activity"/>
    <property type="evidence" value="ECO:0007669"/>
    <property type="project" value="TreeGrafter"/>
</dbReference>
<dbReference type="InterPro" id="IPR050291">
    <property type="entry name" value="CDF_Transporter"/>
</dbReference>
<dbReference type="EMBL" id="NSIT01000103">
    <property type="protein sequence ID" value="PJE79031.1"/>
    <property type="molecule type" value="Genomic_DNA"/>
</dbReference>
<dbReference type="InterPro" id="IPR036837">
    <property type="entry name" value="Cation_efflux_CTD_sf"/>
</dbReference>
<dbReference type="AlphaFoldDB" id="A0A2H9T731"/>
<sequence length="297" mass="31939">MTHQITSTSVSTPEKKKILKFASAASVATAGVLIVSKIIAWFMTGSLSLFATVIDSGMDLAASFITLVAIRIALTPADDGHPFGHGKAEHLAVLAQSAFIGGSAIALVLHATSNLYDNKTVSHENIGIIVMSFSIIATLILLSIQYYAIKKTNSSAIKADALHYRTDLLVNASVIVALLASHYGYHRIDTIFALVISIYMLLSVRSMAWNAVQNLMDQSLPADKIKDIEKTALSVEGVGSIHEIRTRVSGSTTFIQLHLDINGLIPLCKAHDIGFSAKQKLLKLIPDADIIVHLDPK</sequence>
<dbReference type="GO" id="GO:0006882">
    <property type="term" value="P:intracellular zinc ion homeostasis"/>
    <property type="evidence" value="ECO:0007669"/>
    <property type="project" value="TreeGrafter"/>
</dbReference>
<evidence type="ECO:0000256" key="1">
    <source>
        <dbReference type="ARBA" id="ARBA00004141"/>
    </source>
</evidence>
<reference evidence="10" key="1">
    <citation type="journal article" date="2017" name="Appl. Environ. Microbiol.">
        <title>Molecular characterization of an Endozoicomonas-like organism causing infection in king scallop Pecten maximus L.</title>
        <authorList>
            <person name="Cano I."/>
            <person name="van Aerle R."/>
            <person name="Ross S."/>
            <person name="Verner-Jeffreys D.W."/>
            <person name="Paley R.K."/>
            <person name="Rimmer G."/>
            <person name="Ryder D."/>
            <person name="Hooper P."/>
            <person name="Stone D."/>
            <person name="Feist S.W."/>
        </authorList>
    </citation>
    <scope>NUCLEOTIDE SEQUENCE</scope>
</reference>
<dbReference type="GO" id="GO:0015093">
    <property type="term" value="F:ferrous iron transmembrane transporter activity"/>
    <property type="evidence" value="ECO:0007669"/>
    <property type="project" value="TreeGrafter"/>
</dbReference>
<evidence type="ECO:0000256" key="6">
    <source>
        <dbReference type="ARBA" id="ARBA00023136"/>
    </source>
</evidence>
<accession>A0A2H9T731</accession>
<feature type="domain" description="Cation efflux protein cytoplasmic" evidence="9">
    <location>
        <begin position="220"/>
        <end position="296"/>
    </location>
</feature>
<evidence type="ECO:0000313" key="10">
    <source>
        <dbReference type="EMBL" id="PJE79031.1"/>
    </source>
</evidence>
<dbReference type="PANTHER" id="PTHR43840:SF41">
    <property type="entry name" value="CATION-EFFLUX PUMP FIEF"/>
    <property type="match status" value="1"/>
</dbReference>
<feature type="transmembrane region" description="Helical" evidence="7">
    <location>
        <begin position="126"/>
        <end position="148"/>
    </location>
</feature>
<dbReference type="NCBIfam" id="TIGR01297">
    <property type="entry name" value="CDF"/>
    <property type="match status" value="1"/>
</dbReference>
<dbReference type="Pfam" id="PF16916">
    <property type="entry name" value="ZT_dimer"/>
    <property type="match status" value="1"/>
</dbReference>
<comment type="subcellular location">
    <subcellularLocation>
        <location evidence="1">Membrane</location>
        <topology evidence="1">Multi-pass membrane protein</topology>
    </subcellularLocation>
</comment>
<name>A0A2H9T731_9ZZZZ</name>
<dbReference type="SUPFAM" id="SSF161111">
    <property type="entry name" value="Cation efflux protein transmembrane domain-like"/>
    <property type="match status" value="1"/>
</dbReference>
<dbReference type="GO" id="GO:0005886">
    <property type="term" value="C:plasma membrane"/>
    <property type="evidence" value="ECO:0007669"/>
    <property type="project" value="TreeGrafter"/>
</dbReference>
<dbReference type="SUPFAM" id="SSF160240">
    <property type="entry name" value="Cation efflux protein cytoplasmic domain-like"/>
    <property type="match status" value="1"/>
</dbReference>
<evidence type="ECO:0000256" key="7">
    <source>
        <dbReference type="SAM" id="Phobius"/>
    </source>
</evidence>
<keyword evidence="4 7" id="KW-0812">Transmembrane</keyword>
<keyword evidence="5 7" id="KW-1133">Transmembrane helix</keyword>
<gene>
    <name evidence="10" type="primary">fieF</name>
    <name evidence="10" type="ORF">CI610_01995</name>
</gene>
<evidence type="ECO:0000256" key="2">
    <source>
        <dbReference type="ARBA" id="ARBA00022448"/>
    </source>
</evidence>
<dbReference type="InterPro" id="IPR027469">
    <property type="entry name" value="Cation_efflux_TMD_sf"/>
</dbReference>
<feature type="transmembrane region" description="Helical" evidence="7">
    <location>
        <begin position="168"/>
        <end position="185"/>
    </location>
</feature>
<dbReference type="PANTHER" id="PTHR43840">
    <property type="entry name" value="MITOCHONDRIAL METAL TRANSPORTER 1-RELATED"/>
    <property type="match status" value="1"/>
</dbReference>
<comment type="caution">
    <text evidence="10">The sequence shown here is derived from an EMBL/GenBank/DDBJ whole genome shotgun (WGS) entry which is preliminary data.</text>
</comment>
<keyword evidence="6 7" id="KW-0472">Membrane</keyword>
<dbReference type="InterPro" id="IPR002524">
    <property type="entry name" value="Cation_efflux"/>
</dbReference>
<feature type="domain" description="Cation efflux protein transmembrane" evidence="8">
    <location>
        <begin position="25"/>
        <end position="216"/>
    </location>
</feature>
<feature type="transmembrane region" description="Helical" evidence="7">
    <location>
        <begin position="49"/>
        <end position="70"/>
    </location>
</feature>